<dbReference type="Pfam" id="PF08930">
    <property type="entry name" value="DUF1912"/>
    <property type="match status" value="1"/>
</dbReference>
<accession>A0A1T4LDB8</accession>
<dbReference type="STRING" id="263852.SAMN02745116_00631"/>
<dbReference type="SUPFAM" id="SSF140121">
    <property type="entry name" value="SPy1572-like"/>
    <property type="match status" value="1"/>
</dbReference>
<keyword evidence="2" id="KW-1185">Reference proteome</keyword>
<dbReference type="Proteomes" id="UP000190328">
    <property type="component" value="Unassembled WGS sequence"/>
</dbReference>
<dbReference type="Gene3D" id="1.20.58.90">
    <property type="match status" value="1"/>
</dbReference>
<reference evidence="2" key="1">
    <citation type="submission" date="2017-02" db="EMBL/GenBank/DDBJ databases">
        <authorList>
            <person name="Varghese N."/>
            <person name="Submissions S."/>
        </authorList>
    </citation>
    <scope>NUCLEOTIDE SEQUENCE [LARGE SCALE GENOMIC DNA]</scope>
    <source>
        <strain evidence="2">ATCC BAA-1030</strain>
    </source>
</reference>
<dbReference type="AlphaFoldDB" id="A0A1T4LDB8"/>
<sequence length="90" mass="10892">MTEKNLDYKKFVDDFEEWTMEQVKVFIMAEREAQRAFELDKENMDAATAMVVYHSRLEAYDFLLHKFENFRKGKDFHDLPDGLLSKRTYE</sequence>
<evidence type="ECO:0000313" key="1">
    <source>
        <dbReference type="EMBL" id="SJZ52705.1"/>
    </source>
</evidence>
<name>A0A1T4LDB8_9ENTE</name>
<protein>
    <submittedName>
        <fullName evidence="1">Uncharacterized protein</fullName>
    </submittedName>
</protein>
<organism evidence="1 2">
    <name type="scientific">Pilibacter termitis</name>
    <dbReference type="NCBI Taxonomy" id="263852"/>
    <lineage>
        <taxon>Bacteria</taxon>
        <taxon>Bacillati</taxon>
        <taxon>Bacillota</taxon>
        <taxon>Bacilli</taxon>
        <taxon>Lactobacillales</taxon>
        <taxon>Enterococcaceae</taxon>
        <taxon>Pilibacter</taxon>
    </lineage>
</organism>
<proteinExistence type="predicted"/>
<dbReference type="InterPro" id="IPR015026">
    <property type="entry name" value="DUF1912"/>
</dbReference>
<gene>
    <name evidence="1" type="ORF">SAMN02745116_00631</name>
</gene>
<evidence type="ECO:0000313" key="2">
    <source>
        <dbReference type="Proteomes" id="UP000190328"/>
    </source>
</evidence>
<dbReference type="RefSeq" id="WP_234984614.1">
    <property type="nucleotide sequence ID" value="NZ_FUXI01000005.1"/>
</dbReference>
<dbReference type="EMBL" id="FUXI01000005">
    <property type="protein sequence ID" value="SJZ52705.1"/>
    <property type="molecule type" value="Genomic_DNA"/>
</dbReference>
<dbReference type="InterPro" id="IPR038024">
    <property type="entry name" value="SPy1572-like_sf"/>
</dbReference>